<evidence type="ECO:0000313" key="3">
    <source>
        <dbReference type="Proteomes" id="UP001150266"/>
    </source>
</evidence>
<gene>
    <name evidence="2" type="ORF">J3R30DRAFT_3417782</name>
</gene>
<dbReference type="GO" id="GO:0065003">
    <property type="term" value="P:protein-containing complex assembly"/>
    <property type="evidence" value="ECO:0007669"/>
    <property type="project" value="InterPro"/>
</dbReference>
<evidence type="ECO:0000256" key="1">
    <source>
        <dbReference type="SAM" id="MobiDB-lite"/>
    </source>
</evidence>
<feature type="region of interest" description="Disordered" evidence="1">
    <location>
        <begin position="1"/>
        <end position="38"/>
    </location>
</feature>
<dbReference type="OrthoDB" id="16535at2759"/>
<dbReference type="AlphaFoldDB" id="A0A9W9DX18"/>
<dbReference type="Pfam" id="PF06644">
    <property type="entry name" value="ATP11"/>
    <property type="match status" value="1"/>
</dbReference>
<feature type="compositionally biased region" description="Pro residues" evidence="1">
    <location>
        <begin position="9"/>
        <end position="20"/>
    </location>
</feature>
<name>A0A9W9DX18_9AGAR</name>
<keyword evidence="3" id="KW-1185">Reference proteome</keyword>
<accession>A0A9W9DX18</accession>
<dbReference type="GO" id="GO:0005739">
    <property type="term" value="C:mitochondrion"/>
    <property type="evidence" value="ECO:0007669"/>
    <property type="project" value="InterPro"/>
</dbReference>
<reference evidence="2" key="1">
    <citation type="submission" date="2022-08" db="EMBL/GenBank/DDBJ databases">
        <title>A Global Phylogenomic Analysis of the Shiitake Genus Lentinula.</title>
        <authorList>
            <consortium name="DOE Joint Genome Institute"/>
            <person name="Sierra-Patev S."/>
            <person name="Min B."/>
            <person name="Naranjo-Ortiz M."/>
            <person name="Looney B."/>
            <person name="Konkel Z."/>
            <person name="Slot J.C."/>
            <person name="Sakamoto Y."/>
            <person name="Steenwyk J.L."/>
            <person name="Rokas A."/>
            <person name="Carro J."/>
            <person name="Camarero S."/>
            <person name="Ferreira P."/>
            <person name="Molpeceres G."/>
            <person name="Ruiz-Duenas F.J."/>
            <person name="Serrano A."/>
            <person name="Henrissat B."/>
            <person name="Drula E."/>
            <person name="Hughes K.W."/>
            <person name="Mata J.L."/>
            <person name="Ishikawa N.K."/>
            <person name="Vargas-Isla R."/>
            <person name="Ushijima S."/>
            <person name="Smith C.A."/>
            <person name="Ahrendt S."/>
            <person name="Andreopoulos W."/>
            <person name="He G."/>
            <person name="Labutti K."/>
            <person name="Lipzen A."/>
            <person name="Ng V."/>
            <person name="Riley R."/>
            <person name="Sandor L."/>
            <person name="Barry K."/>
            <person name="Martinez A.T."/>
            <person name="Xiao Y."/>
            <person name="Gibbons J.G."/>
            <person name="Terashima K."/>
            <person name="Grigoriev I.V."/>
            <person name="Hibbett D.S."/>
        </authorList>
    </citation>
    <scope>NUCLEOTIDE SEQUENCE</scope>
    <source>
        <strain evidence="2">JLM2183</strain>
    </source>
</reference>
<sequence length="118" mass="13023">MHRGSHEPPLIPPAAEPDPFVPSTHTSQAADGTSNFPTPSLSFTLQEYKMRNSFATPYLVLTHYTDFTRTHGIVLLKGEITPGENNGRSLLYRSFIRAVQTWTALVLSLRSSVKVGVP</sequence>
<dbReference type="Proteomes" id="UP001150266">
    <property type="component" value="Unassembled WGS sequence"/>
</dbReference>
<proteinExistence type="predicted"/>
<evidence type="ECO:0000313" key="2">
    <source>
        <dbReference type="EMBL" id="KAJ4489954.1"/>
    </source>
</evidence>
<dbReference type="EMBL" id="JAOTPV010000001">
    <property type="protein sequence ID" value="KAJ4489954.1"/>
    <property type="molecule type" value="Genomic_DNA"/>
</dbReference>
<protein>
    <submittedName>
        <fullName evidence="2">Uncharacterized protein</fullName>
    </submittedName>
</protein>
<feature type="compositionally biased region" description="Polar residues" evidence="1">
    <location>
        <begin position="23"/>
        <end position="38"/>
    </location>
</feature>
<organism evidence="2 3">
    <name type="scientific">Lentinula aciculospora</name>
    <dbReference type="NCBI Taxonomy" id="153920"/>
    <lineage>
        <taxon>Eukaryota</taxon>
        <taxon>Fungi</taxon>
        <taxon>Dikarya</taxon>
        <taxon>Basidiomycota</taxon>
        <taxon>Agaricomycotina</taxon>
        <taxon>Agaricomycetes</taxon>
        <taxon>Agaricomycetidae</taxon>
        <taxon>Agaricales</taxon>
        <taxon>Marasmiineae</taxon>
        <taxon>Omphalotaceae</taxon>
        <taxon>Lentinula</taxon>
    </lineage>
</organism>
<comment type="caution">
    <text evidence="2">The sequence shown here is derived from an EMBL/GenBank/DDBJ whole genome shotgun (WGS) entry which is preliminary data.</text>
</comment>
<dbReference type="InterPro" id="IPR010591">
    <property type="entry name" value="ATP11"/>
</dbReference>